<dbReference type="GO" id="GO:0031083">
    <property type="term" value="C:BLOC-1 complex"/>
    <property type="evidence" value="ECO:0007669"/>
    <property type="project" value="InterPro"/>
</dbReference>
<dbReference type="GO" id="GO:0016079">
    <property type="term" value="P:synaptic vesicle exocytosis"/>
    <property type="evidence" value="ECO:0007669"/>
    <property type="project" value="TreeGrafter"/>
</dbReference>
<dbReference type="GO" id="GO:0000149">
    <property type="term" value="F:SNARE binding"/>
    <property type="evidence" value="ECO:0007669"/>
    <property type="project" value="TreeGrafter"/>
</dbReference>
<dbReference type="GO" id="GO:0008021">
    <property type="term" value="C:synaptic vesicle"/>
    <property type="evidence" value="ECO:0007669"/>
    <property type="project" value="TreeGrafter"/>
</dbReference>
<dbReference type="InterPro" id="IPR017246">
    <property type="entry name" value="Snapin"/>
</dbReference>
<accession>A0AAF3JB48</accession>
<organism evidence="4 5">
    <name type="scientific">Mesorhabditis belari</name>
    <dbReference type="NCBI Taxonomy" id="2138241"/>
    <lineage>
        <taxon>Eukaryota</taxon>
        <taxon>Metazoa</taxon>
        <taxon>Ecdysozoa</taxon>
        <taxon>Nematoda</taxon>
        <taxon>Chromadorea</taxon>
        <taxon>Rhabditida</taxon>
        <taxon>Rhabditina</taxon>
        <taxon>Rhabditomorpha</taxon>
        <taxon>Rhabditoidea</taxon>
        <taxon>Rhabditidae</taxon>
        <taxon>Mesorhabditinae</taxon>
        <taxon>Mesorhabditis</taxon>
    </lineage>
</organism>
<dbReference type="InterPro" id="IPR028119">
    <property type="entry name" value="Snapin/Pallidin/Snn1"/>
</dbReference>
<protein>
    <recommendedName>
        <fullName evidence="3">Biogenesis of lysosome-related organelles complex 1 subunit 7</fullName>
    </recommendedName>
</protein>
<reference evidence="5" key="1">
    <citation type="submission" date="2024-02" db="UniProtKB">
        <authorList>
            <consortium name="WormBaseParasite"/>
        </authorList>
    </citation>
    <scope>IDENTIFICATION</scope>
</reference>
<dbReference type="WBParaSite" id="MBELARI_LOCUS7910">
    <property type="protein sequence ID" value="MBELARI_LOCUS7910"/>
    <property type="gene ID" value="MBELARI_LOCUS7910"/>
</dbReference>
<keyword evidence="2" id="KW-0175">Coiled coil</keyword>
<name>A0AAF3JB48_9BILA</name>
<sequence length="127" mass="14142">MDSSVSYASSGESVSIDSNKLALVAVAPALEALDNQILATRESQKLLNHNVDKMAEFLRQLNESEEPYDLISYEMKLADCKKRISSSANHLGEIHDRLSRLQRLIAREIYKKKSSIKGQAPLTPPSQ</sequence>
<evidence type="ECO:0000256" key="2">
    <source>
        <dbReference type="ARBA" id="ARBA00023054"/>
    </source>
</evidence>
<dbReference type="GO" id="GO:2000300">
    <property type="term" value="P:regulation of synaptic vesicle exocytosis"/>
    <property type="evidence" value="ECO:0007669"/>
    <property type="project" value="TreeGrafter"/>
</dbReference>
<dbReference type="Pfam" id="PF14712">
    <property type="entry name" value="Snapin_Pallidin"/>
    <property type="match status" value="1"/>
</dbReference>
<evidence type="ECO:0000256" key="1">
    <source>
        <dbReference type="ARBA" id="ARBA00006111"/>
    </source>
</evidence>
<keyword evidence="4" id="KW-1185">Reference proteome</keyword>
<dbReference type="GO" id="GO:0007040">
    <property type="term" value="P:lysosome organization"/>
    <property type="evidence" value="ECO:0007669"/>
    <property type="project" value="TreeGrafter"/>
</dbReference>
<proteinExistence type="inferred from homology"/>
<dbReference type="AlphaFoldDB" id="A0AAF3JB48"/>
<dbReference type="PANTHER" id="PTHR31305:SF2">
    <property type="entry name" value="SNARE-ASSOCIATED PROTEIN SNAPIN"/>
    <property type="match status" value="1"/>
</dbReference>
<evidence type="ECO:0000313" key="5">
    <source>
        <dbReference type="WBParaSite" id="MBELARI_LOCUS7910"/>
    </source>
</evidence>
<evidence type="ECO:0000256" key="3">
    <source>
        <dbReference type="ARBA" id="ARBA00033330"/>
    </source>
</evidence>
<dbReference type="GO" id="GO:0099078">
    <property type="term" value="C:BORC complex"/>
    <property type="evidence" value="ECO:0007669"/>
    <property type="project" value="TreeGrafter"/>
</dbReference>
<dbReference type="GO" id="GO:0006886">
    <property type="term" value="P:intracellular protein transport"/>
    <property type="evidence" value="ECO:0007669"/>
    <property type="project" value="InterPro"/>
</dbReference>
<evidence type="ECO:0000313" key="4">
    <source>
        <dbReference type="Proteomes" id="UP000887575"/>
    </source>
</evidence>
<dbReference type="Proteomes" id="UP000887575">
    <property type="component" value="Unassembled WGS sequence"/>
</dbReference>
<dbReference type="GO" id="GO:0008333">
    <property type="term" value="P:endosome to lysosome transport"/>
    <property type="evidence" value="ECO:0007669"/>
    <property type="project" value="TreeGrafter"/>
</dbReference>
<dbReference type="GO" id="GO:0032418">
    <property type="term" value="P:lysosome localization"/>
    <property type="evidence" value="ECO:0007669"/>
    <property type="project" value="TreeGrafter"/>
</dbReference>
<comment type="similarity">
    <text evidence="1">Belongs to the SNAPIN family.</text>
</comment>
<dbReference type="PANTHER" id="PTHR31305">
    <property type="entry name" value="SNARE-ASSOCIATED PROTEIN SNAPIN"/>
    <property type="match status" value="1"/>
</dbReference>